<comment type="subcellular location">
    <subcellularLocation>
        <location evidence="1 4">Bacterial flagellum basal body</location>
    </subcellularLocation>
</comment>
<comment type="caution">
    <text evidence="7">The sequence shown here is derived from an EMBL/GenBank/DDBJ whole genome shotgun (WGS) entry which is preliminary data.</text>
</comment>
<dbReference type="NCBIfam" id="TIGR00205">
    <property type="entry name" value="fliE"/>
    <property type="match status" value="1"/>
</dbReference>
<dbReference type="GO" id="GO:0005198">
    <property type="term" value="F:structural molecule activity"/>
    <property type="evidence" value="ECO:0007669"/>
    <property type="project" value="UniProtKB-UniRule"/>
</dbReference>
<evidence type="ECO:0000256" key="1">
    <source>
        <dbReference type="ARBA" id="ARBA00004117"/>
    </source>
</evidence>
<comment type="similarity">
    <text evidence="2 4">Belongs to the FliE family.</text>
</comment>
<protein>
    <recommendedName>
        <fullName evidence="4 5">Flagellar hook-basal body complex protein FliE</fullName>
    </recommendedName>
</protein>
<evidence type="ECO:0000256" key="5">
    <source>
        <dbReference type="NCBIfam" id="TIGR00205"/>
    </source>
</evidence>
<keyword evidence="7" id="KW-0969">Cilium</keyword>
<name>A0A8J6NQX7_9BACT</name>
<dbReference type="GO" id="GO:0003774">
    <property type="term" value="F:cytoskeletal motor activity"/>
    <property type="evidence" value="ECO:0007669"/>
    <property type="project" value="InterPro"/>
</dbReference>
<keyword evidence="7" id="KW-0966">Cell projection</keyword>
<dbReference type="HAMAP" id="MF_00724">
    <property type="entry name" value="FliE"/>
    <property type="match status" value="1"/>
</dbReference>
<evidence type="ECO:0000256" key="6">
    <source>
        <dbReference type="SAM" id="MobiDB-lite"/>
    </source>
</evidence>
<organism evidence="7 8">
    <name type="scientific">Candidatus Desulfatibia profunda</name>
    <dbReference type="NCBI Taxonomy" id="2841695"/>
    <lineage>
        <taxon>Bacteria</taxon>
        <taxon>Pseudomonadati</taxon>
        <taxon>Thermodesulfobacteriota</taxon>
        <taxon>Desulfobacteria</taxon>
        <taxon>Desulfobacterales</taxon>
        <taxon>Desulfobacterales incertae sedis</taxon>
        <taxon>Candidatus Desulfatibia</taxon>
    </lineage>
</organism>
<accession>A0A8J6NQX7</accession>
<dbReference type="Proteomes" id="UP000603434">
    <property type="component" value="Unassembled WGS sequence"/>
</dbReference>
<dbReference type="EMBL" id="JACNJH010000134">
    <property type="protein sequence ID" value="MBC8361406.1"/>
    <property type="molecule type" value="Genomic_DNA"/>
</dbReference>
<dbReference type="GO" id="GO:0009425">
    <property type="term" value="C:bacterial-type flagellum basal body"/>
    <property type="evidence" value="ECO:0007669"/>
    <property type="project" value="UniProtKB-SubCell"/>
</dbReference>
<dbReference type="PANTHER" id="PTHR34653:SF1">
    <property type="entry name" value="FLAGELLAR HOOK-BASAL BODY COMPLEX PROTEIN FLIE"/>
    <property type="match status" value="1"/>
</dbReference>
<dbReference type="PANTHER" id="PTHR34653">
    <property type="match status" value="1"/>
</dbReference>
<evidence type="ECO:0000256" key="4">
    <source>
        <dbReference type="HAMAP-Rule" id="MF_00724"/>
    </source>
</evidence>
<evidence type="ECO:0000256" key="2">
    <source>
        <dbReference type="ARBA" id="ARBA00009272"/>
    </source>
</evidence>
<dbReference type="AlphaFoldDB" id="A0A8J6NQX7"/>
<proteinExistence type="inferred from homology"/>
<evidence type="ECO:0000313" key="7">
    <source>
        <dbReference type="EMBL" id="MBC8361406.1"/>
    </source>
</evidence>
<dbReference type="GO" id="GO:0071973">
    <property type="term" value="P:bacterial-type flagellum-dependent cell motility"/>
    <property type="evidence" value="ECO:0007669"/>
    <property type="project" value="InterPro"/>
</dbReference>
<keyword evidence="3 4" id="KW-0975">Bacterial flagellum</keyword>
<keyword evidence="7" id="KW-0282">Flagellum</keyword>
<reference evidence="7 8" key="1">
    <citation type="submission" date="2020-08" db="EMBL/GenBank/DDBJ databases">
        <title>Bridging the membrane lipid divide: bacteria of the FCB group superphylum have the potential to synthesize archaeal ether lipids.</title>
        <authorList>
            <person name="Villanueva L."/>
            <person name="Von Meijenfeldt F.A.B."/>
            <person name="Westbye A.B."/>
            <person name="Yadav S."/>
            <person name="Hopmans E.C."/>
            <person name="Dutilh B.E."/>
            <person name="Sinninghe Damste J.S."/>
        </authorList>
    </citation>
    <scope>NUCLEOTIDE SEQUENCE [LARGE SCALE GENOMIC DNA]</scope>
    <source>
        <strain evidence="7">NIOZ-UU30</strain>
    </source>
</reference>
<sequence length="96" mass="11196">MSDLRIGNQQQGVMVRNEETKQESTSEFRKVINGTIERVNRLDQEADRSIMDLLKGKADIHESMIALQKMDISMRLLLTIRNKAVEAYKEIMHMQF</sequence>
<feature type="compositionally biased region" description="Basic and acidic residues" evidence="6">
    <location>
        <begin position="16"/>
        <end position="26"/>
    </location>
</feature>
<evidence type="ECO:0000256" key="3">
    <source>
        <dbReference type="ARBA" id="ARBA00023143"/>
    </source>
</evidence>
<gene>
    <name evidence="4 7" type="primary">fliE</name>
    <name evidence="7" type="ORF">H8E23_08420</name>
</gene>
<feature type="region of interest" description="Disordered" evidence="6">
    <location>
        <begin position="1"/>
        <end position="26"/>
    </location>
</feature>
<dbReference type="PRINTS" id="PR01006">
    <property type="entry name" value="FLGHOOKFLIE"/>
</dbReference>
<evidence type="ECO:0000313" key="8">
    <source>
        <dbReference type="Proteomes" id="UP000603434"/>
    </source>
</evidence>
<dbReference type="Pfam" id="PF02049">
    <property type="entry name" value="FliE"/>
    <property type="match status" value="1"/>
</dbReference>
<dbReference type="InterPro" id="IPR001624">
    <property type="entry name" value="FliE"/>
</dbReference>